<protein>
    <submittedName>
        <fullName evidence="1">Head-tail adaptor protein</fullName>
    </submittedName>
</protein>
<dbReference type="Proteomes" id="UP000464751">
    <property type="component" value="Chromosome"/>
</dbReference>
<dbReference type="EMBL" id="CP048630">
    <property type="protein sequence ID" value="QIB32684.1"/>
    <property type="molecule type" value="Genomic_DNA"/>
</dbReference>
<gene>
    <name evidence="1" type="ORF">G3A50_02430</name>
</gene>
<evidence type="ECO:0000313" key="2">
    <source>
        <dbReference type="Proteomes" id="UP000464751"/>
    </source>
</evidence>
<name>A0A6P1YLQ6_9HYPH</name>
<dbReference type="KEGG" id="apra:G3A50_02430"/>
<dbReference type="InterPro" id="IPR008767">
    <property type="entry name" value="Phage_SPP1_head-tail_adaptor"/>
</dbReference>
<dbReference type="RefSeq" id="WP_163073770.1">
    <property type="nucleotide sequence ID" value="NZ_CP048630.1"/>
</dbReference>
<reference evidence="1 2" key="1">
    <citation type="submission" date="2020-02" db="EMBL/GenBank/DDBJ databases">
        <authorList>
            <person name="Li G."/>
        </authorList>
    </citation>
    <scope>NUCLEOTIDE SEQUENCE [LARGE SCALE GENOMIC DNA]</scope>
    <source>
        <strain evidence="1 2">DSM 102029</strain>
    </source>
</reference>
<sequence>MRAGALDRVIIVQRSVRIGDDGAGNEILEWRDFATMWAQKIEGEAAPVVLAAGFEEKEVIVFRGRFIAGIGVFDRVLYEGAAFEVVGADEIGRRRGLELRCTKVGP</sequence>
<dbReference type="Pfam" id="PF05521">
    <property type="entry name" value="Phage_HCP"/>
    <property type="match status" value="1"/>
</dbReference>
<proteinExistence type="predicted"/>
<evidence type="ECO:0000313" key="1">
    <source>
        <dbReference type="EMBL" id="QIB32684.1"/>
    </source>
</evidence>
<accession>A0A6P1YLQ6</accession>
<dbReference type="Gene3D" id="2.40.10.270">
    <property type="entry name" value="Bacteriophage SPP1 head-tail adaptor protein"/>
    <property type="match status" value="1"/>
</dbReference>
<dbReference type="InterPro" id="IPR038666">
    <property type="entry name" value="SSP1_head-tail_sf"/>
</dbReference>
<keyword evidence="2" id="KW-1185">Reference proteome</keyword>
<dbReference type="AlphaFoldDB" id="A0A6P1YLQ6"/>
<organism evidence="1 2">
    <name type="scientific">Ancylobacter pratisalsi</name>
    <dbReference type="NCBI Taxonomy" id="1745854"/>
    <lineage>
        <taxon>Bacteria</taxon>
        <taxon>Pseudomonadati</taxon>
        <taxon>Pseudomonadota</taxon>
        <taxon>Alphaproteobacteria</taxon>
        <taxon>Hyphomicrobiales</taxon>
        <taxon>Xanthobacteraceae</taxon>
        <taxon>Ancylobacter</taxon>
    </lineage>
</organism>